<gene>
    <name evidence="7" type="ORF">SAMN05660349_02073</name>
</gene>
<evidence type="ECO:0000256" key="3">
    <source>
        <dbReference type="ARBA" id="ARBA00023082"/>
    </source>
</evidence>
<evidence type="ECO:0000256" key="2">
    <source>
        <dbReference type="ARBA" id="ARBA00023015"/>
    </source>
</evidence>
<dbReference type="InterPro" id="IPR039425">
    <property type="entry name" value="RNA_pol_sigma-70-like"/>
</dbReference>
<evidence type="ECO:0000259" key="5">
    <source>
        <dbReference type="Pfam" id="PF04542"/>
    </source>
</evidence>
<dbReference type="Pfam" id="PF04542">
    <property type="entry name" value="Sigma70_r2"/>
    <property type="match status" value="1"/>
</dbReference>
<evidence type="ECO:0000256" key="4">
    <source>
        <dbReference type="ARBA" id="ARBA00023163"/>
    </source>
</evidence>
<dbReference type="InterPro" id="IPR013249">
    <property type="entry name" value="RNA_pol_sigma70_r4_t2"/>
</dbReference>
<keyword evidence="2" id="KW-0805">Transcription regulation</keyword>
<dbReference type="SUPFAM" id="SSF88659">
    <property type="entry name" value="Sigma3 and sigma4 domains of RNA polymerase sigma factors"/>
    <property type="match status" value="1"/>
</dbReference>
<organism evidence="7 8">
    <name type="scientific">Parabacteroides chartae</name>
    <dbReference type="NCBI Taxonomy" id="1037355"/>
    <lineage>
        <taxon>Bacteria</taxon>
        <taxon>Pseudomonadati</taxon>
        <taxon>Bacteroidota</taxon>
        <taxon>Bacteroidia</taxon>
        <taxon>Bacteroidales</taxon>
        <taxon>Tannerellaceae</taxon>
        <taxon>Parabacteroides</taxon>
    </lineage>
</organism>
<dbReference type="EMBL" id="FUYQ01000014">
    <property type="protein sequence ID" value="SKB62776.1"/>
    <property type="molecule type" value="Genomic_DNA"/>
</dbReference>
<dbReference type="InterPro" id="IPR013325">
    <property type="entry name" value="RNA_pol_sigma_r2"/>
</dbReference>
<dbReference type="NCBIfam" id="TIGR02937">
    <property type="entry name" value="sigma70-ECF"/>
    <property type="match status" value="1"/>
</dbReference>
<dbReference type="PANTHER" id="PTHR43133">
    <property type="entry name" value="RNA POLYMERASE ECF-TYPE SIGMA FACTO"/>
    <property type="match status" value="1"/>
</dbReference>
<dbReference type="PANTHER" id="PTHR43133:SF46">
    <property type="entry name" value="RNA POLYMERASE SIGMA-70 FACTOR ECF SUBFAMILY"/>
    <property type="match status" value="1"/>
</dbReference>
<dbReference type="InterPro" id="IPR013324">
    <property type="entry name" value="RNA_pol_sigma_r3/r4-like"/>
</dbReference>
<dbReference type="Gene3D" id="1.10.1740.10">
    <property type="match status" value="1"/>
</dbReference>
<comment type="similarity">
    <text evidence="1">Belongs to the sigma-70 factor family. ECF subfamily.</text>
</comment>
<keyword evidence="8" id="KW-1185">Reference proteome</keyword>
<dbReference type="GO" id="GO:0006352">
    <property type="term" value="P:DNA-templated transcription initiation"/>
    <property type="evidence" value="ECO:0007669"/>
    <property type="project" value="InterPro"/>
</dbReference>
<evidence type="ECO:0000256" key="1">
    <source>
        <dbReference type="ARBA" id="ARBA00010641"/>
    </source>
</evidence>
<dbReference type="InterPro" id="IPR014327">
    <property type="entry name" value="RNA_pol_sigma70_bacteroid"/>
</dbReference>
<dbReference type="InterPro" id="IPR014284">
    <property type="entry name" value="RNA_pol_sigma-70_dom"/>
</dbReference>
<protein>
    <submittedName>
        <fullName evidence="7">RNA polymerase sigma-70 factor, ECF subfamily</fullName>
    </submittedName>
</protein>
<name>A0A1T5CTV9_9BACT</name>
<feature type="domain" description="RNA polymerase sigma factor 70 region 4 type 2" evidence="6">
    <location>
        <begin position="117"/>
        <end position="169"/>
    </location>
</feature>
<dbReference type="GO" id="GO:0016987">
    <property type="term" value="F:sigma factor activity"/>
    <property type="evidence" value="ECO:0007669"/>
    <property type="project" value="UniProtKB-KW"/>
</dbReference>
<dbReference type="NCBIfam" id="TIGR02985">
    <property type="entry name" value="Sig70_bacteroi1"/>
    <property type="match status" value="1"/>
</dbReference>
<reference evidence="8" key="1">
    <citation type="submission" date="2017-02" db="EMBL/GenBank/DDBJ databases">
        <authorList>
            <person name="Varghese N."/>
            <person name="Submissions S."/>
        </authorList>
    </citation>
    <scope>NUCLEOTIDE SEQUENCE [LARGE SCALE GENOMIC DNA]</scope>
    <source>
        <strain evidence="8">DSM 24967</strain>
    </source>
</reference>
<proteinExistence type="inferred from homology"/>
<dbReference type="Gene3D" id="1.10.10.10">
    <property type="entry name" value="Winged helix-like DNA-binding domain superfamily/Winged helix DNA-binding domain"/>
    <property type="match status" value="1"/>
</dbReference>
<keyword evidence="3" id="KW-0731">Sigma factor</keyword>
<dbReference type="AlphaFoldDB" id="A0A1T5CTV9"/>
<dbReference type="SUPFAM" id="SSF88946">
    <property type="entry name" value="Sigma2 domain of RNA polymerase sigma factors"/>
    <property type="match status" value="1"/>
</dbReference>
<dbReference type="InterPro" id="IPR036388">
    <property type="entry name" value="WH-like_DNA-bd_sf"/>
</dbReference>
<evidence type="ECO:0000313" key="7">
    <source>
        <dbReference type="EMBL" id="SKB62776.1"/>
    </source>
</evidence>
<sequence length="183" mass="21947">MNEKELLLTLKSGNRQSFAILYKEYWNQVYNFSRLYLTTREAAEEVVQEVFVKVWESREFIREDDNFKGLLFIITRNLIFNQSRKNFNENFYKMTMLAAMEQSYDMEAEIDAKNLKEYIDQLIEELPPQRKLIFTLSRNEHLSHKEIAERLAISEKTVENQISAAIRFLRKNVQLLSIFLLFQ</sequence>
<keyword evidence="4" id="KW-0804">Transcription</keyword>
<dbReference type="GO" id="GO:0003677">
    <property type="term" value="F:DNA binding"/>
    <property type="evidence" value="ECO:0007669"/>
    <property type="project" value="InterPro"/>
</dbReference>
<evidence type="ECO:0000259" key="6">
    <source>
        <dbReference type="Pfam" id="PF08281"/>
    </source>
</evidence>
<dbReference type="RefSeq" id="WP_079683576.1">
    <property type="nucleotide sequence ID" value="NZ_FUYQ01000014.1"/>
</dbReference>
<dbReference type="Pfam" id="PF08281">
    <property type="entry name" value="Sigma70_r4_2"/>
    <property type="match status" value="1"/>
</dbReference>
<evidence type="ECO:0000313" key="8">
    <source>
        <dbReference type="Proteomes" id="UP000190852"/>
    </source>
</evidence>
<dbReference type="InterPro" id="IPR007627">
    <property type="entry name" value="RNA_pol_sigma70_r2"/>
</dbReference>
<feature type="domain" description="RNA polymerase sigma-70 region 2" evidence="5">
    <location>
        <begin position="21"/>
        <end position="86"/>
    </location>
</feature>
<accession>A0A1T5CTV9</accession>
<dbReference type="Proteomes" id="UP000190852">
    <property type="component" value="Unassembled WGS sequence"/>
</dbReference>